<proteinExistence type="predicted"/>
<sequence length="174" mass="20474">MITVFIFLVAYQRPFFKPTDATLRSIDLNYEEKRLIGVKERNEFFRVRPFSSRSDNRVVQTMIAHCLPRRNCGTQLKGAIRTQRSFYKPGITVFKLFEFTVFPKLPETLGNFLSEDFFMTIQEPQCKFNFFVCIHGNKFITRNEIVLASDNLENNLQSRFLNEHNFADDPKITP</sequence>
<organism evidence="1 2">
    <name type="scientific">Leptospira kmetyi</name>
    <dbReference type="NCBI Taxonomy" id="408139"/>
    <lineage>
        <taxon>Bacteria</taxon>
        <taxon>Pseudomonadati</taxon>
        <taxon>Spirochaetota</taxon>
        <taxon>Spirochaetia</taxon>
        <taxon>Leptospirales</taxon>
        <taxon>Leptospiraceae</taxon>
        <taxon>Leptospira</taxon>
    </lineage>
</organism>
<accession>A0AAD0XQE1</accession>
<dbReference type="Proteomes" id="UP000276407">
    <property type="component" value="Chromosome 1"/>
</dbReference>
<dbReference type="AlphaFoldDB" id="A0AAD0XQE1"/>
<protein>
    <submittedName>
        <fullName evidence="1">Uncharacterized protein</fullName>
    </submittedName>
</protein>
<dbReference type="KEGG" id="lkm:EFP84_09305"/>
<evidence type="ECO:0000313" key="1">
    <source>
        <dbReference type="EMBL" id="AYV55688.1"/>
    </source>
</evidence>
<name>A0AAD0XQE1_9LEPT</name>
<dbReference type="EMBL" id="CP033614">
    <property type="protein sequence ID" value="AYV55688.1"/>
    <property type="molecule type" value="Genomic_DNA"/>
</dbReference>
<gene>
    <name evidence="1" type="ORF">EFP84_09305</name>
</gene>
<reference evidence="1 2" key="1">
    <citation type="submission" date="2018-11" db="EMBL/GenBank/DDBJ databases">
        <title>Complete genome sequence of Leptospira kmetyi isolate LS 001/16 from soil sample associated with a leptospirosis patient in Kelantan.</title>
        <authorList>
            <person name="Muhammad Yusoff F."/>
            <person name="Muhammad Yusoff S."/>
            <person name="Ahmad M.N."/>
            <person name="Yusof N.Y."/>
            <person name="Aziah I."/>
        </authorList>
    </citation>
    <scope>NUCLEOTIDE SEQUENCE [LARGE SCALE GENOMIC DNA]</scope>
    <source>
        <strain evidence="1 2">LS 001/16</strain>
    </source>
</reference>
<evidence type="ECO:0000313" key="2">
    <source>
        <dbReference type="Proteomes" id="UP000276407"/>
    </source>
</evidence>